<protein>
    <submittedName>
        <fullName evidence="1">Uncharacterized protein</fullName>
    </submittedName>
</protein>
<gene>
    <name evidence="1" type="ORF">LJ757_16350</name>
</gene>
<accession>A0A9X1MFY0</accession>
<dbReference type="RefSeq" id="WP_227897351.1">
    <property type="nucleotide sequence ID" value="NZ_CP099467.1"/>
</dbReference>
<comment type="caution">
    <text evidence="1">The sequence shown here is derived from an EMBL/GenBank/DDBJ whole genome shotgun (WGS) entry which is preliminary data.</text>
</comment>
<organism evidence="1 2">
    <name type="scientific">Arthrobacter caoxuetaonis</name>
    <dbReference type="NCBI Taxonomy" id="2886935"/>
    <lineage>
        <taxon>Bacteria</taxon>
        <taxon>Bacillati</taxon>
        <taxon>Actinomycetota</taxon>
        <taxon>Actinomycetes</taxon>
        <taxon>Micrococcales</taxon>
        <taxon>Micrococcaceae</taxon>
        <taxon>Arthrobacter</taxon>
    </lineage>
</organism>
<keyword evidence="2" id="KW-1185">Reference proteome</keyword>
<evidence type="ECO:0000313" key="1">
    <source>
        <dbReference type="EMBL" id="MCC3299364.1"/>
    </source>
</evidence>
<sequence>MKAVSSPQVPVLEAMAATLDAHAPVRRGNGMVGSTCPNALCREPVFITTREAQNHQTLKVLQALRINPANEERASAELAALLGFGSTEAVPGTFEARSGYSPMRQVMEVA</sequence>
<dbReference type="Proteomes" id="UP001139158">
    <property type="component" value="Unassembled WGS sequence"/>
</dbReference>
<name>A0A9X1MFY0_9MICC</name>
<proteinExistence type="predicted"/>
<reference evidence="1" key="1">
    <citation type="submission" date="2021-10" db="EMBL/GenBank/DDBJ databases">
        <title>Novel species in genus Arthrobacter.</title>
        <authorList>
            <person name="Liu Y."/>
        </authorList>
    </citation>
    <scope>NUCLEOTIDE SEQUENCE</scope>
    <source>
        <strain evidence="1">Zg-Y453</strain>
    </source>
</reference>
<evidence type="ECO:0000313" key="2">
    <source>
        <dbReference type="Proteomes" id="UP001139158"/>
    </source>
</evidence>
<dbReference type="EMBL" id="JAJFZV010000018">
    <property type="protein sequence ID" value="MCC3299364.1"/>
    <property type="molecule type" value="Genomic_DNA"/>
</dbReference>
<dbReference type="AlphaFoldDB" id="A0A9X1MFY0"/>